<dbReference type="EMBL" id="BMAO01037243">
    <property type="protein sequence ID" value="GFR16351.1"/>
    <property type="molecule type" value="Genomic_DNA"/>
</dbReference>
<sequence>MKTIPTRFPSDNWMHVHTDDSKLDTNSNIGAGIQSEHFYLFLPLGTAKSAFDEVEAIRVTLQHLNVHPSVCESEKIAAHWGCYFF</sequence>
<proteinExistence type="predicted"/>
<protein>
    <submittedName>
        <fullName evidence="1">Uncharacterized protein</fullName>
    </submittedName>
</protein>
<gene>
    <name evidence="1" type="ORF">TNCT_49551</name>
</gene>
<keyword evidence="2" id="KW-1185">Reference proteome</keyword>
<comment type="caution">
    <text evidence="1">The sequence shown here is derived from an EMBL/GenBank/DDBJ whole genome shotgun (WGS) entry which is preliminary data.</text>
</comment>
<evidence type="ECO:0000313" key="2">
    <source>
        <dbReference type="Proteomes" id="UP000887116"/>
    </source>
</evidence>
<accession>A0A8X6H322</accession>
<dbReference type="AlphaFoldDB" id="A0A8X6H322"/>
<evidence type="ECO:0000313" key="1">
    <source>
        <dbReference type="EMBL" id="GFR16351.1"/>
    </source>
</evidence>
<organism evidence="1 2">
    <name type="scientific">Trichonephila clavata</name>
    <name type="common">Joro spider</name>
    <name type="synonym">Nephila clavata</name>
    <dbReference type="NCBI Taxonomy" id="2740835"/>
    <lineage>
        <taxon>Eukaryota</taxon>
        <taxon>Metazoa</taxon>
        <taxon>Ecdysozoa</taxon>
        <taxon>Arthropoda</taxon>
        <taxon>Chelicerata</taxon>
        <taxon>Arachnida</taxon>
        <taxon>Araneae</taxon>
        <taxon>Araneomorphae</taxon>
        <taxon>Entelegynae</taxon>
        <taxon>Araneoidea</taxon>
        <taxon>Nephilidae</taxon>
        <taxon>Trichonephila</taxon>
    </lineage>
</organism>
<dbReference type="Proteomes" id="UP000887116">
    <property type="component" value="Unassembled WGS sequence"/>
</dbReference>
<reference evidence="1" key="1">
    <citation type="submission" date="2020-07" db="EMBL/GenBank/DDBJ databases">
        <title>Multicomponent nature underlies the extraordinary mechanical properties of spider dragline silk.</title>
        <authorList>
            <person name="Kono N."/>
            <person name="Nakamura H."/>
            <person name="Mori M."/>
            <person name="Yoshida Y."/>
            <person name="Ohtoshi R."/>
            <person name="Malay A.D."/>
            <person name="Moran D.A.P."/>
            <person name="Tomita M."/>
            <person name="Numata K."/>
            <person name="Arakawa K."/>
        </authorList>
    </citation>
    <scope>NUCLEOTIDE SEQUENCE</scope>
</reference>
<name>A0A8X6H322_TRICU</name>